<dbReference type="SUPFAM" id="SSF53335">
    <property type="entry name" value="S-adenosyl-L-methionine-dependent methyltransferases"/>
    <property type="match status" value="1"/>
</dbReference>
<keyword evidence="1" id="KW-0808">Transferase</keyword>
<comment type="caution">
    <text evidence="3">The sequence shown here is derived from an EMBL/GenBank/DDBJ whole genome shotgun (WGS) entry which is preliminary data.</text>
</comment>
<reference evidence="3" key="1">
    <citation type="journal article" date="2014" name="Front. Microbiol.">
        <title>High frequency of phylogenetically diverse reductive dehalogenase-homologous genes in deep subseafloor sedimentary metagenomes.</title>
        <authorList>
            <person name="Kawai M."/>
            <person name="Futagami T."/>
            <person name="Toyoda A."/>
            <person name="Takaki Y."/>
            <person name="Nishi S."/>
            <person name="Hori S."/>
            <person name="Arai W."/>
            <person name="Tsubouchi T."/>
            <person name="Morono Y."/>
            <person name="Uchiyama I."/>
            <person name="Ito T."/>
            <person name="Fujiyama A."/>
            <person name="Inagaki F."/>
            <person name="Takami H."/>
        </authorList>
    </citation>
    <scope>NUCLEOTIDE SEQUENCE</scope>
    <source>
        <strain evidence="3">Expedition CK06-06</strain>
    </source>
</reference>
<dbReference type="EMBL" id="BARS01026365">
    <property type="protein sequence ID" value="GAG00381.1"/>
    <property type="molecule type" value="Genomic_DNA"/>
</dbReference>
<dbReference type="AlphaFoldDB" id="X0VIJ1"/>
<dbReference type="GO" id="GO:0008757">
    <property type="term" value="F:S-adenosylmethionine-dependent methyltransferase activity"/>
    <property type="evidence" value="ECO:0007669"/>
    <property type="project" value="InterPro"/>
</dbReference>
<feature type="domain" description="Methyltransferase type 11" evidence="2">
    <location>
        <begin position="35"/>
        <end position="130"/>
    </location>
</feature>
<proteinExistence type="predicted"/>
<dbReference type="CDD" id="cd02440">
    <property type="entry name" value="AdoMet_MTases"/>
    <property type="match status" value="1"/>
</dbReference>
<dbReference type="Gene3D" id="3.40.50.150">
    <property type="entry name" value="Vaccinia Virus protein VP39"/>
    <property type="match status" value="1"/>
</dbReference>
<organism evidence="3">
    <name type="scientific">marine sediment metagenome</name>
    <dbReference type="NCBI Taxonomy" id="412755"/>
    <lineage>
        <taxon>unclassified sequences</taxon>
        <taxon>metagenomes</taxon>
        <taxon>ecological metagenomes</taxon>
    </lineage>
</organism>
<dbReference type="InterPro" id="IPR013216">
    <property type="entry name" value="Methyltransf_11"/>
</dbReference>
<evidence type="ECO:0000259" key="2">
    <source>
        <dbReference type="Pfam" id="PF08241"/>
    </source>
</evidence>
<dbReference type="PANTHER" id="PTHR44068">
    <property type="entry name" value="ZGC:194242"/>
    <property type="match status" value="1"/>
</dbReference>
<evidence type="ECO:0000256" key="1">
    <source>
        <dbReference type="ARBA" id="ARBA00022679"/>
    </source>
</evidence>
<sequence>MKIFKEMNVGTKNKEDRDKWIKRTLKKISPGKKILDVGAGECQYKKLCSHLSYVSHDFCQYDGKGNKKALQSKKWDTTKVDIVSDIVNIPVKDNSFDIIMCTEVFEHIPEPARAIKEFARILRSDGKLILTAPFCSLTHQAPYYFANGYSKYWYEK</sequence>
<protein>
    <recommendedName>
        <fullName evidence="2">Methyltransferase type 11 domain-containing protein</fullName>
    </recommendedName>
</protein>
<gene>
    <name evidence="3" type="ORF">S01H1_41559</name>
</gene>
<dbReference type="PANTHER" id="PTHR44068:SF11">
    <property type="entry name" value="GERANYL DIPHOSPHATE 2-C-METHYLTRANSFERASE"/>
    <property type="match status" value="1"/>
</dbReference>
<accession>X0VIJ1</accession>
<evidence type="ECO:0000313" key="3">
    <source>
        <dbReference type="EMBL" id="GAG00381.1"/>
    </source>
</evidence>
<dbReference type="Pfam" id="PF08241">
    <property type="entry name" value="Methyltransf_11"/>
    <property type="match status" value="1"/>
</dbReference>
<name>X0VIJ1_9ZZZZ</name>
<dbReference type="InterPro" id="IPR029063">
    <property type="entry name" value="SAM-dependent_MTases_sf"/>
</dbReference>
<feature type="non-terminal residue" evidence="3">
    <location>
        <position position="156"/>
    </location>
</feature>
<dbReference type="InterPro" id="IPR050447">
    <property type="entry name" value="Erg6_SMT_methyltransf"/>
</dbReference>